<dbReference type="EMBL" id="VSRR010034589">
    <property type="protein sequence ID" value="MPC72355.1"/>
    <property type="molecule type" value="Genomic_DNA"/>
</dbReference>
<evidence type="ECO:0000313" key="3">
    <source>
        <dbReference type="Proteomes" id="UP000324222"/>
    </source>
</evidence>
<dbReference type="AlphaFoldDB" id="A0A5B7HRK0"/>
<gene>
    <name evidence="2" type="ORF">E2C01_066658</name>
</gene>
<comment type="caution">
    <text evidence="2">The sequence shown here is derived from an EMBL/GenBank/DDBJ whole genome shotgun (WGS) entry which is preliminary data.</text>
</comment>
<evidence type="ECO:0000313" key="2">
    <source>
        <dbReference type="EMBL" id="MPC72355.1"/>
    </source>
</evidence>
<keyword evidence="3" id="KW-1185">Reference proteome</keyword>
<feature type="compositionally biased region" description="Polar residues" evidence="1">
    <location>
        <begin position="21"/>
        <end position="35"/>
    </location>
</feature>
<reference evidence="2 3" key="1">
    <citation type="submission" date="2019-05" db="EMBL/GenBank/DDBJ databases">
        <title>Another draft genome of Portunus trituberculatus and its Hox gene families provides insights of decapod evolution.</title>
        <authorList>
            <person name="Jeong J.-H."/>
            <person name="Song I."/>
            <person name="Kim S."/>
            <person name="Choi T."/>
            <person name="Kim D."/>
            <person name="Ryu S."/>
            <person name="Kim W."/>
        </authorList>
    </citation>
    <scope>NUCLEOTIDE SEQUENCE [LARGE SCALE GENOMIC DNA]</scope>
    <source>
        <tissue evidence="2">Muscle</tissue>
    </source>
</reference>
<proteinExistence type="predicted"/>
<accession>A0A5B7HRK0</accession>
<name>A0A5B7HRK0_PORTR</name>
<sequence>MKNKHEPDRQTDRQEDRRTEATQANHPCTNATHTQTRTRHTGYTDLICTRAKGHIKNIRNMLWTRSAALATAARRLHQCGA</sequence>
<feature type="region of interest" description="Disordered" evidence="1">
    <location>
        <begin position="1"/>
        <end position="41"/>
    </location>
</feature>
<feature type="compositionally biased region" description="Basic and acidic residues" evidence="1">
    <location>
        <begin position="1"/>
        <end position="20"/>
    </location>
</feature>
<organism evidence="2 3">
    <name type="scientific">Portunus trituberculatus</name>
    <name type="common">Swimming crab</name>
    <name type="synonym">Neptunus trituberculatus</name>
    <dbReference type="NCBI Taxonomy" id="210409"/>
    <lineage>
        <taxon>Eukaryota</taxon>
        <taxon>Metazoa</taxon>
        <taxon>Ecdysozoa</taxon>
        <taxon>Arthropoda</taxon>
        <taxon>Crustacea</taxon>
        <taxon>Multicrustacea</taxon>
        <taxon>Malacostraca</taxon>
        <taxon>Eumalacostraca</taxon>
        <taxon>Eucarida</taxon>
        <taxon>Decapoda</taxon>
        <taxon>Pleocyemata</taxon>
        <taxon>Brachyura</taxon>
        <taxon>Eubrachyura</taxon>
        <taxon>Portunoidea</taxon>
        <taxon>Portunidae</taxon>
        <taxon>Portuninae</taxon>
        <taxon>Portunus</taxon>
    </lineage>
</organism>
<protein>
    <submittedName>
        <fullName evidence="2">Uncharacterized protein</fullName>
    </submittedName>
</protein>
<dbReference type="Proteomes" id="UP000324222">
    <property type="component" value="Unassembled WGS sequence"/>
</dbReference>
<evidence type="ECO:0000256" key="1">
    <source>
        <dbReference type="SAM" id="MobiDB-lite"/>
    </source>
</evidence>